<evidence type="ECO:0000313" key="4">
    <source>
        <dbReference type="Proteomes" id="UP000053558"/>
    </source>
</evidence>
<dbReference type="KEGG" id="cput:CONPUDRAFT_170217"/>
<feature type="domain" description="Alpha/beta hydrolase fold-3" evidence="2">
    <location>
        <begin position="121"/>
        <end position="347"/>
    </location>
</feature>
<dbReference type="EMBL" id="JH711593">
    <property type="protein sequence ID" value="EIW74192.1"/>
    <property type="molecule type" value="Genomic_DNA"/>
</dbReference>
<dbReference type="Pfam" id="PF07859">
    <property type="entry name" value="Abhydrolase_3"/>
    <property type="match status" value="1"/>
</dbReference>
<dbReference type="OrthoDB" id="2152029at2759"/>
<sequence>MNSSGLSRPSWTPEIEAGVRAFRDAVKSSHRQIGAAASPTERATLPRSENIPDGVAVDGFVVVPHGVHFAGGDAIKTVQLPKSVVLPPQLHGPRIAPDAVPCFTYERKGRSGTKPEETNVIFFVHGGGNVAGHPADYGTPGPRWVPAISNLAKRFDGFVVAPSYRLASVPENTYPANLQDLWFAYQYLLNQGYQPKNIRLVGESAGGNSVLIITYLLHLYGQGLPHSIAAFGPAADHTYELSDYAKAQADVDILPIQGHMSASDQWLLEPGTFPDLPDRFIGAGARDRKSPLISAMHIPIKDIDDWPRTLIIAGNADQLIDPSRVMHHEAPGKVELRETEGGVHGFWQLPFYGQVKDKAWADVLDFAR</sequence>
<evidence type="ECO:0000259" key="2">
    <source>
        <dbReference type="Pfam" id="PF07859"/>
    </source>
</evidence>
<reference evidence="4" key="1">
    <citation type="journal article" date="2012" name="Science">
        <title>The Paleozoic origin of enzymatic lignin decomposition reconstructed from 31 fungal genomes.</title>
        <authorList>
            <person name="Floudas D."/>
            <person name="Binder M."/>
            <person name="Riley R."/>
            <person name="Barry K."/>
            <person name="Blanchette R.A."/>
            <person name="Henrissat B."/>
            <person name="Martinez A.T."/>
            <person name="Otillar R."/>
            <person name="Spatafora J.W."/>
            <person name="Yadav J.S."/>
            <person name="Aerts A."/>
            <person name="Benoit I."/>
            <person name="Boyd A."/>
            <person name="Carlson A."/>
            <person name="Copeland A."/>
            <person name="Coutinho P.M."/>
            <person name="de Vries R.P."/>
            <person name="Ferreira P."/>
            <person name="Findley K."/>
            <person name="Foster B."/>
            <person name="Gaskell J."/>
            <person name="Glotzer D."/>
            <person name="Gorecki P."/>
            <person name="Heitman J."/>
            <person name="Hesse C."/>
            <person name="Hori C."/>
            <person name="Igarashi K."/>
            <person name="Jurgens J.A."/>
            <person name="Kallen N."/>
            <person name="Kersten P."/>
            <person name="Kohler A."/>
            <person name="Kuees U."/>
            <person name="Kumar T.K.A."/>
            <person name="Kuo A."/>
            <person name="LaButti K."/>
            <person name="Larrondo L.F."/>
            <person name="Lindquist E."/>
            <person name="Ling A."/>
            <person name="Lombard V."/>
            <person name="Lucas S."/>
            <person name="Lundell T."/>
            <person name="Martin R."/>
            <person name="McLaughlin D.J."/>
            <person name="Morgenstern I."/>
            <person name="Morin E."/>
            <person name="Murat C."/>
            <person name="Nagy L.G."/>
            <person name="Nolan M."/>
            <person name="Ohm R.A."/>
            <person name="Patyshakuliyeva A."/>
            <person name="Rokas A."/>
            <person name="Ruiz-Duenas F.J."/>
            <person name="Sabat G."/>
            <person name="Salamov A."/>
            <person name="Samejima M."/>
            <person name="Schmutz J."/>
            <person name="Slot J.C."/>
            <person name="St John F."/>
            <person name="Stenlid J."/>
            <person name="Sun H."/>
            <person name="Sun S."/>
            <person name="Syed K."/>
            <person name="Tsang A."/>
            <person name="Wiebenga A."/>
            <person name="Young D."/>
            <person name="Pisabarro A."/>
            <person name="Eastwood D.C."/>
            <person name="Martin F."/>
            <person name="Cullen D."/>
            <person name="Grigoriev I.V."/>
            <person name="Hibbett D.S."/>
        </authorList>
    </citation>
    <scope>NUCLEOTIDE SEQUENCE [LARGE SCALE GENOMIC DNA]</scope>
    <source>
        <strain evidence="4">RWD-64-598 SS2</strain>
    </source>
</reference>
<dbReference type="AlphaFoldDB" id="R7SEQ5"/>
<dbReference type="RefSeq" id="XP_007775559.1">
    <property type="nucleotide sequence ID" value="XM_007777369.1"/>
</dbReference>
<proteinExistence type="predicted"/>
<dbReference type="GeneID" id="19206411"/>
<accession>R7SEQ5</accession>
<dbReference type="PANTHER" id="PTHR48081:SF8">
    <property type="entry name" value="ALPHA_BETA HYDROLASE FOLD-3 DOMAIN-CONTAINING PROTEIN-RELATED"/>
    <property type="match status" value="1"/>
</dbReference>
<dbReference type="SUPFAM" id="SSF53474">
    <property type="entry name" value="alpha/beta-Hydrolases"/>
    <property type="match status" value="1"/>
</dbReference>
<dbReference type="InterPro" id="IPR013094">
    <property type="entry name" value="AB_hydrolase_3"/>
</dbReference>
<dbReference type="GO" id="GO:0016787">
    <property type="term" value="F:hydrolase activity"/>
    <property type="evidence" value="ECO:0007669"/>
    <property type="project" value="UniProtKB-KW"/>
</dbReference>
<dbReference type="InterPro" id="IPR050300">
    <property type="entry name" value="GDXG_lipolytic_enzyme"/>
</dbReference>
<keyword evidence="4" id="KW-1185">Reference proteome</keyword>
<keyword evidence="1 3" id="KW-0378">Hydrolase</keyword>
<evidence type="ECO:0000256" key="1">
    <source>
        <dbReference type="ARBA" id="ARBA00022801"/>
    </source>
</evidence>
<dbReference type="Gene3D" id="3.40.50.1820">
    <property type="entry name" value="alpha/beta hydrolase"/>
    <property type="match status" value="1"/>
</dbReference>
<dbReference type="Proteomes" id="UP000053558">
    <property type="component" value="Unassembled WGS sequence"/>
</dbReference>
<evidence type="ECO:0000313" key="3">
    <source>
        <dbReference type="EMBL" id="EIW74192.1"/>
    </source>
</evidence>
<organism evidence="3 4">
    <name type="scientific">Coniophora puteana (strain RWD-64-598)</name>
    <name type="common">Brown rot fungus</name>
    <dbReference type="NCBI Taxonomy" id="741705"/>
    <lineage>
        <taxon>Eukaryota</taxon>
        <taxon>Fungi</taxon>
        <taxon>Dikarya</taxon>
        <taxon>Basidiomycota</taxon>
        <taxon>Agaricomycotina</taxon>
        <taxon>Agaricomycetes</taxon>
        <taxon>Agaricomycetidae</taxon>
        <taxon>Boletales</taxon>
        <taxon>Coniophorineae</taxon>
        <taxon>Coniophoraceae</taxon>
        <taxon>Coniophora</taxon>
    </lineage>
</organism>
<dbReference type="PANTHER" id="PTHR48081">
    <property type="entry name" value="AB HYDROLASE SUPERFAMILY PROTEIN C4A8.06C"/>
    <property type="match status" value="1"/>
</dbReference>
<dbReference type="InterPro" id="IPR029058">
    <property type="entry name" value="AB_hydrolase_fold"/>
</dbReference>
<gene>
    <name evidence="3" type="ORF">CONPUDRAFT_170217</name>
</gene>
<name>R7SEQ5_CONPW</name>
<protein>
    <submittedName>
        <fullName evidence="3">Alpha beta-hydrolase</fullName>
    </submittedName>
</protein>